<evidence type="ECO:0000313" key="1">
    <source>
        <dbReference type="EMBL" id="ROZ64358.1"/>
    </source>
</evidence>
<dbReference type="InterPro" id="IPR014347">
    <property type="entry name" value="Tautomerase/MIF_sf"/>
</dbReference>
<comment type="caution">
    <text evidence="1">The sequence shown here is derived from an EMBL/GenBank/DDBJ whole genome shotgun (WGS) entry which is preliminary data.</text>
</comment>
<dbReference type="AlphaFoldDB" id="A0A3N3ZVV5"/>
<dbReference type="RefSeq" id="WP_123824459.1">
    <property type="nucleotide sequence ID" value="NZ_RKMF01000003.1"/>
</dbReference>
<dbReference type="PANTHER" id="PTHR37950:SF1">
    <property type="entry name" value="4-HYDROXYPHENYLACETATE CATABOLISM PROTEIN"/>
    <property type="match status" value="1"/>
</dbReference>
<dbReference type="Pfam" id="PF02962">
    <property type="entry name" value="CHMI"/>
    <property type="match status" value="1"/>
</dbReference>
<protein>
    <recommendedName>
        <fullName evidence="3">5-carboxymethyl-2-hydroxymuconate Delta-isomerase</fullName>
    </recommendedName>
</protein>
<dbReference type="Gene3D" id="3.30.429.10">
    <property type="entry name" value="Macrophage Migration Inhibitory Factor"/>
    <property type="match status" value="1"/>
</dbReference>
<evidence type="ECO:0000313" key="2">
    <source>
        <dbReference type="Proteomes" id="UP000270616"/>
    </source>
</evidence>
<dbReference type="Proteomes" id="UP000270616">
    <property type="component" value="Unassembled WGS sequence"/>
</dbReference>
<dbReference type="OrthoDB" id="9814215at2"/>
<accession>A0A3N3ZVV5</accession>
<gene>
    <name evidence="1" type="ORF">EDL96_03655</name>
</gene>
<proteinExistence type="predicted"/>
<evidence type="ECO:0008006" key="3">
    <source>
        <dbReference type="Google" id="ProtNLM"/>
    </source>
</evidence>
<keyword evidence="2" id="KW-1185">Reference proteome</keyword>
<dbReference type="GO" id="GO:0008704">
    <property type="term" value="F:5-carboxymethyl-2-hydroxymuconate delta-isomerase activity"/>
    <property type="evidence" value="ECO:0007669"/>
    <property type="project" value="InterPro"/>
</dbReference>
<organism evidence="1 2">
    <name type="scientific">Kocuria soli</name>
    <dbReference type="NCBI Taxonomy" id="2485125"/>
    <lineage>
        <taxon>Bacteria</taxon>
        <taxon>Bacillati</taxon>
        <taxon>Actinomycetota</taxon>
        <taxon>Actinomycetes</taxon>
        <taxon>Micrococcales</taxon>
        <taxon>Micrococcaceae</taxon>
        <taxon>Kocuria</taxon>
    </lineage>
</organism>
<name>A0A3N3ZVV5_9MICC</name>
<reference evidence="1 2" key="1">
    <citation type="submission" date="2018-10" db="EMBL/GenBank/DDBJ databases">
        <title>Kocuria sp. M5W7-7, whole genome shotgun sequence.</title>
        <authorList>
            <person name="Tuo L."/>
        </authorList>
    </citation>
    <scope>NUCLEOTIDE SEQUENCE [LARGE SCALE GENOMIC DNA]</scope>
    <source>
        <strain evidence="1 2">M5W7-7</strain>
    </source>
</reference>
<sequence>MPHLIIEYTADLDLHPDFDARALLGAGLQAVRDAGVYDMPTAKGRIRPLDVFSLDHPHSGKAFVSVVLRILPGRTVEQRRDTSRAITDAVVATLPAAAAVTVSTEVVEMERESYTKVAVGVRPGTESR</sequence>
<dbReference type="PANTHER" id="PTHR37950">
    <property type="entry name" value="4-HYDROXYPHENYLACETATE CATABOLISM PROTEIN"/>
    <property type="match status" value="1"/>
</dbReference>
<dbReference type="EMBL" id="RKMF01000003">
    <property type="protein sequence ID" value="ROZ64358.1"/>
    <property type="molecule type" value="Genomic_DNA"/>
</dbReference>
<dbReference type="InterPro" id="IPR004220">
    <property type="entry name" value="5-COMe_2-OHmuconate_Isoase"/>
</dbReference>
<dbReference type="SUPFAM" id="SSF55331">
    <property type="entry name" value="Tautomerase/MIF"/>
    <property type="match status" value="1"/>
</dbReference>